<evidence type="ECO:0000313" key="7">
    <source>
        <dbReference type="EMBL" id="CAB4798903.1"/>
    </source>
</evidence>
<dbReference type="InterPro" id="IPR005805">
    <property type="entry name" value="Rieske_Fe-S_prot_C"/>
</dbReference>
<organism evidence="7">
    <name type="scientific">freshwater metagenome</name>
    <dbReference type="NCBI Taxonomy" id="449393"/>
    <lineage>
        <taxon>unclassified sequences</taxon>
        <taxon>metagenomes</taxon>
        <taxon>ecological metagenomes</taxon>
    </lineage>
</organism>
<keyword evidence="1" id="KW-0001">2Fe-2S</keyword>
<dbReference type="PRINTS" id="PR00162">
    <property type="entry name" value="RIESKE"/>
</dbReference>
<accession>A0A6J6XSX5</accession>
<evidence type="ECO:0000256" key="1">
    <source>
        <dbReference type="ARBA" id="ARBA00022714"/>
    </source>
</evidence>
<name>A0A6J6XSX5_9ZZZZ</name>
<dbReference type="Gene3D" id="2.102.10.10">
    <property type="entry name" value="Rieske [2Fe-2S] iron-sulphur domain"/>
    <property type="match status" value="1"/>
</dbReference>
<dbReference type="CDD" id="cd03467">
    <property type="entry name" value="Rieske"/>
    <property type="match status" value="1"/>
</dbReference>
<sequence>MGNADLNLSTAGEPIRESSLTRRGVLCGIAAISLGFIPEAAVAAKGVTILSSGKVEVLIASNPTLKKVGGLIQVDFTNGLSVAVVRISTATKGFKVLNLACTHEGVPLKQKGNTWTCPAHNSQFSIDGKLKRGPATSALLEIPFKATAKSLVIG</sequence>
<dbReference type="InterPro" id="IPR017941">
    <property type="entry name" value="Rieske_2Fe-2S"/>
</dbReference>
<evidence type="ECO:0000256" key="2">
    <source>
        <dbReference type="ARBA" id="ARBA00022723"/>
    </source>
</evidence>
<protein>
    <submittedName>
        <fullName evidence="7">Unannotated protein</fullName>
    </submittedName>
</protein>
<dbReference type="GO" id="GO:0016020">
    <property type="term" value="C:membrane"/>
    <property type="evidence" value="ECO:0007669"/>
    <property type="project" value="InterPro"/>
</dbReference>
<dbReference type="PROSITE" id="PS51296">
    <property type="entry name" value="RIESKE"/>
    <property type="match status" value="1"/>
</dbReference>
<proteinExistence type="predicted"/>
<keyword evidence="3" id="KW-0408">Iron</keyword>
<evidence type="ECO:0000256" key="5">
    <source>
        <dbReference type="ARBA" id="ARBA00023157"/>
    </source>
</evidence>
<dbReference type="Pfam" id="PF00355">
    <property type="entry name" value="Rieske"/>
    <property type="match status" value="1"/>
</dbReference>
<gene>
    <name evidence="7" type="ORF">UFOPK3083_00217</name>
</gene>
<keyword evidence="2" id="KW-0479">Metal-binding</keyword>
<dbReference type="AlphaFoldDB" id="A0A6J6XSX5"/>
<evidence type="ECO:0000259" key="6">
    <source>
        <dbReference type="PROSITE" id="PS51296"/>
    </source>
</evidence>
<keyword evidence="5" id="KW-1015">Disulfide bond</keyword>
<dbReference type="SUPFAM" id="SSF50022">
    <property type="entry name" value="ISP domain"/>
    <property type="match status" value="1"/>
</dbReference>
<keyword evidence="4" id="KW-0411">Iron-sulfur</keyword>
<evidence type="ECO:0000256" key="4">
    <source>
        <dbReference type="ARBA" id="ARBA00023014"/>
    </source>
</evidence>
<dbReference type="InterPro" id="IPR036922">
    <property type="entry name" value="Rieske_2Fe-2S_sf"/>
</dbReference>
<reference evidence="7" key="1">
    <citation type="submission" date="2020-05" db="EMBL/GenBank/DDBJ databases">
        <authorList>
            <person name="Chiriac C."/>
            <person name="Salcher M."/>
            <person name="Ghai R."/>
            <person name="Kavagutti S V."/>
        </authorList>
    </citation>
    <scope>NUCLEOTIDE SEQUENCE</scope>
</reference>
<dbReference type="EMBL" id="CAFAAT010000011">
    <property type="protein sequence ID" value="CAB4798903.1"/>
    <property type="molecule type" value="Genomic_DNA"/>
</dbReference>
<evidence type="ECO:0000256" key="3">
    <source>
        <dbReference type="ARBA" id="ARBA00023004"/>
    </source>
</evidence>
<dbReference type="GO" id="GO:0046872">
    <property type="term" value="F:metal ion binding"/>
    <property type="evidence" value="ECO:0007669"/>
    <property type="project" value="UniProtKB-KW"/>
</dbReference>
<dbReference type="GO" id="GO:0051537">
    <property type="term" value="F:2 iron, 2 sulfur cluster binding"/>
    <property type="evidence" value="ECO:0007669"/>
    <property type="project" value="UniProtKB-KW"/>
</dbReference>
<feature type="domain" description="Rieske" evidence="6">
    <location>
        <begin position="94"/>
        <end position="153"/>
    </location>
</feature>